<keyword evidence="2" id="KW-0812">Transmembrane</keyword>
<evidence type="ECO:0000313" key="4">
    <source>
        <dbReference type="Proteomes" id="UP000034883"/>
    </source>
</evidence>
<reference evidence="3 4" key="1">
    <citation type="submission" date="2015-03" db="EMBL/GenBank/DDBJ databases">
        <title>Genome assembly of Sandaracinus amylolyticus DSM 53668.</title>
        <authorList>
            <person name="Sharma G."/>
            <person name="Subramanian S."/>
        </authorList>
    </citation>
    <scope>NUCLEOTIDE SEQUENCE [LARGE SCALE GENOMIC DNA]</scope>
    <source>
        <strain evidence="3 4">DSM 53668</strain>
    </source>
</reference>
<feature type="region of interest" description="Disordered" evidence="1">
    <location>
        <begin position="1"/>
        <end position="20"/>
    </location>
</feature>
<dbReference type="STRING" id="927083.DB32_006336"/>
<proteinExistence type="predicted"/>
<dbReference type="KEGG" id="samy:DB32_006336"/>
<evidence type="ECO:0000313" key="3">
    <source>
        <dbReference type="EMBL" id="AKF09187.1"/>
    </source>
</evidence>
<dbReference type="EMBL" id="CP011125">
    <property type="protein sequence ID" value="AKF09187.1"/>
    <property type="molecule type" value="Genomic_DNA"/>
</dbReference>
<feature type="transmembrane region" description="Helical" evidence="2">
    <location>
        <begin position="97"/>
        <end position="116"/>
    </location>
</feature>
<organism evidence="3 4">
    <name type="scientific">Sandaracinus amylolyticus</name>
    <dbReference type="NCBI Taxonomy" id="927083"/>
    <lineage>
        <taxon>Bacteria</taxon>
        <taxon>Pseudomonadati</taxon>
        <taxon>Myxococcota</taxon>
        <taxon>Polyangia</taxon>
        <taxon>Polyangiales</taxon>
        <taxon>Sandaracinaceae</taxon>
        <taxon>Sandaracinus</taxon>
    </lineage>
</organism>
<sequence>MAEPLPSTTKKSASDDDDASLATPAAASTAASSKAQTPLQIALRVMIGFGGLALLVGFFLPWYRENGAGDAAGQMVEHSGLTLATSTDTLVGTPAPLLFLVPALGIALTAVAFMGFRWSAQVAVGIAVGLIGYSLYVLLQMFVQHTALGLWIVAASVFLVLLLGVVAWMTGREPRKKDEPAADTEPAGP</sequence>
<evidence type="ECO:0000256" key="2">
    <source>
        <dbReference type="SAM" id="Phobius"/>
    </source>
</evidence>
<feature type="transmembrane region" description="Helical" evidence="2">
    <location>
        <begin position="148"/>
        <end position="169"/>
    </location>
</feature>
<feature type="transmembrane region" description="Helical" evidence="2">
    <location>
        <begin position="41"/>
        <end position="63"/>
    </location>
</feature>
<keyword evidence="4" id="KW-1185">Reference proteome</keyword>
<protein>
    <submittedName>
        <fullName evidence="3">Uncharacterized protein</fullName>
    </submittedName>
</protein>
<keyword evidence="2" id="KW-0472">Membrane</keyword>
<name>A0A0F6W757_9BACT</name>
<dbReference type="RefSeq" id="WP_053236259.1">
    <property type="nucleotide sequence ID" value="NZ_CP011125.1"/>
</dbReference>
<dbReference type="Proteomes" id="UP000034883">
    <property type="component" value="Chromosome"/>
</dbReference>
<dbReference type="AlphaFoldDB" id="A0A0F6W757"/>
<evidence type="ECO:0000256" key="1">
    <source>
        <dbReference type="SAM" id="MobiDB-lite"/>
    </source>
</evidence>
<accession>A0A0F6W757</accession>
<gene>
    <name evidence="3" type="ORF">DB32_006336</name>
</gene>
<keyword evidence="2" id="KW-1133">Transmembrane helix</keyword>
<feature type="transmembrane region" description="Helical" evidence="2">
    <location>
        <begin position="123"/>
        <end position="142"/>
    </location>
</feature>